<evidence type="ECO:0000256" key="3">
    <source>
        <dbReference type="SAM" id="SignalP"/>
    </source>
</evidence>
<dbReference type="SUPFAM" id="SSF51261">
    <property type="entry name" value="Duplicated hybrid motif"/>
    <property type="match status" value="1"/>
</dbReference>
<dbReference type="InterPro" id="IPR018392">
    <property type="entry name" value="LysM"/>
</dbReference>
<dbReference type="EMBL" id="MCGG01000042">
    <property type="protein sequence ID" value="OEJ65995.1"/>
    <property type="molecule type" value="Genomic_DNA"/>
</dbReference>
<reference evidence="6" key="1">
    <citation type="submission" date="2016-07" db="EMBL/GenBank/DDBJ databases">
        <authorList>
            <person name="Florea S."/>
            <person name="Webb J.S."/>
            <person name="Jaromczyk J."/>
            <person name="Schardl C.L."/>
        </authorList>
    </citation>
    <scope>NUCLEOTIDE SEQUENCE [LARGE SCALE GENOMIC DNA]</scope>
    <source>
        <strain evidence="6">MV-1</strain>
    </source>
</reference>
<feature type="region of interest" description="Disordered" evidence="2">
    <location>
        <begin position="151"/>
        <end position="198"/>
    </location>
</feature>
<feature type="compositionally biased region" description="Polar residues" evidence="2">
    <location>
        <begin position="176"/>
        <end position="185"/>
    </location>
</feature>
<dbReference type="SMART" id="SM00257">
    <property type="entry name" value="LysM"/>
    <property type="match status" value="2"/>
</dbReference>
<dbReference type="STRING" id="28181.BEN30_13115"/>
<dbReference type="GO" id="GO:0004222">
    <property type="term" value="F:metalloendopeptidase activity"/>
    <property type="evidence" value="ECO:0007669"/>
    <property type="project" value="TreeGrafter"/>
</dbReference>
<dbReference type="SUPFAM" id="SSF54106">
    <property type="entry name" value="LysM domain"/>
    <property type="match status" value="1"/>
</dbReference>
<feature type="chain" id="PRO_5009184069" description="LysM domain-containing protein" evidence="3">
    <location>
        <begin position="27"/>
        <end position="318"/>
    </location>
</feature>
<keyword evidence="6" id="KW-1185">Reference proteome</keyword>
<dbReference type="CDD" id="cd00118">
    <property type="entry name" value="LysM"/>
    <property type="match status" value="2"/>
</dbReference>
<comment type="similarity">
    <text evidence="1">Belongs to the E.coli NlpD/Haemophilus LppB family.</text>
</comment>
<evidence type="ECO:0000256" key="2">
    <source>
        <dbReference type="SAM" id="MobiDB-lite"/>
    </source>
</evidence>
<evidence type="ECO:0000313" key="5">
    <source>
        <dbReference type="EMBL" id="OEJ65995.1"/>
    </source>
</evidence>
<dbReference type="Gene3D" id="2.70.70.10">
    <property type="entry name" value="Glucose Permease (Domain IIA)"/>
    <property type="match status" value="1"/>
</dbReference>
<keyword evidence="3" id="KW-0732">Signal</keyword>
<gene>
    <name evidence="5" type="ORF">BEN30_13115</name>
</gene>
<dbReference type="CDD" id="cd12797">
    <property type="entry name" value="M23_peptidase"/>
    <property type="match status" value="1"/>
</dbReference>
<dbReference type="InterPro" id="IPR050570">
    <property type="entry name" value="Cell_wall_metabolism_enzyme"/>
</dbReference>
<evidence type="ECO:0000259" key="4">
    <source>
        <dbReference type="PROSITE" id="PS51782"/>
    </source>
</evidence>
<dbReference type="PROSITE" id="PS51257">
    <property type="entry name" value="PROKAR_LIPOPROTEIN"/>
    <property type="match status" value="1"/>
</dbReference>
<feature type="domain" description="LysM" evidence="4">
    <location>
        <begin position="51"/>
        <end position="95"/>
    </location>
</feature>
<proteinExistence type="inferred from homology"/>
<dbReference type="InterPro" id="IPR016047">
    <property type="entry name" value="M23ase_b-sheet_dom"/>
</dbReference>
<dbReference type="PANTHER" id="PTHR21666:SF263">
    <property type="entry name" value="MUREIN HYDROLASE ACTIVATOR NLPD"/>
    <property type="match status" value="1"/>
</dbReference>
<dbReference type="InterPro" id="IPR011055">
    <property type="entry name" value="Dup_hybrid_motif"/>
</dbReference>
<dbReference type="Pfam" id="PF01476">
    <property type="entry name" value="LysM"/>
    <property type="match status" value="2"/>
</dbReference>
<accession>A0A1E5Q652</accession>
<feature type="signal peptide" evidence="3">
    <location>
        <begin position="1"/>
        <end position="26"/>
    </location>
</feature>
<evidence type="ECO:0000256" key="1">
    <source>
        <dbReference type="ARBA" id="ARBA00038420"/>
    </source>
</evidence>
<dbReference type="Pfam" id="PF01551">
    <property type="entry name" value="Peptidase_M23"/>
    <property type="match status" value="1"/>
</dbReference>
<organism evidence="5 6">
    <name type="scientific">Magnetovibrio blakemorei</name>
    <dbReference type="NCBI Taxonomy" id="28181"/>
    <lineage>
        <taxon>Bacteria</taxon>
        <taxon>Pseudomonadati</taxon>
        <taxon>Pseudomonadota</taxon>
        <taxon>Alphaproteobacteria</taxon>
        <taxon>Rhodospirillales</taxon>
        <taxon>Magnetovibrionaceae</taxon>
        <taxon>Magnetovibrio</taxon>
    </lineage>
</organism>
<evidence type="ECO:0000313" key="6">
    <source>
        <dbReference type="Proteomes" id="UP000095347"/>
    </source>
</evidence>
<sequence>MNAVVRILRPILSVGILLTLSACGWAQWPPPGDGPRLSNRPGSSDGYINATSVKVGKGDTVYSIARLHKLSPRDIIDANNLRPPYELDIGQRLVLPSGRVHTVQRGEYLALIAKRYQSDAFSIARVNGIRSPYTIYPGQKLRIPRNGTAYGGTGTTVASTPPPPASSPSQTVTPTRPQSTQQAISTVPEPPKRSGGKFSWPIEGKLLSSYGSKDKGMQNDGINIAAPRGATVKAAENGVVAYAGNEIRGFGNLLLIKHDGGWVTAYAHNDELLVKRGDKVSRGQSISKVGSTGSVTSPQLHFELRKGATAVDPKKYLM</sequence>
<protein>
    <recommendedName>
        <fullName evidence="4">LysM domain-containing protein</fullName>
    </recommendedName>
</protein>
<dbReference type="AlphaFoldDB" id="A0A1E5Q652"/>
<dbReference type="Proteomes" id="UP000095347">
    <property type="component" value="Unassembled WGS sequence"/>
</dbReference>
<dbReference type="PROSITE" id="PS51782">
    <property type="entry name" value="LYSM"/>
    <property type="match status" value="2"/>
</dbReference>
<feature type="domain" description="LysM" evidence="4">
    <location>
        <begin position="99"/>
        <end position="143"/>
    </location>
</feature>
<dbReference type="PANTHER" id="PTHR21666">
    <property type="entry name" value="PEPTIDASE-RELATED"/>
    <property type="match status" value="1"/>
</dbReference>
<dbReference type="InterPro" id="IPR036779">
    <property type="entry name" value="LysM_dom_sf"/>
</dbReference>
<name>A0A1E5Q652_9PROT</name>
<dbReference type="Gene3D" id="3.10.350.10">
    <property type="entry name" value="LysM domain"/>
    <property type="match status" value="2"/>
</dbReference>
<comment type="caution">
    <text evidence="5">The sequence shown here is derived from an EMBL/GenBank/DDBJ whole genome shotgun (WGS) entry which is preliminary data.</text>
</comment>